<dbReference type="RefSeq" id="WP_014714467.1">
    <property type="nucleotide sequence ID" value="NZ_CP011923.2"/>
</dbReference>
<name>A0ABN4GY20_9GAMM</name>
<organism evidence="1 2">
    <name type="scientific">Francisella orientalis</name>
    <dbReference type="NCBI Taxonomy" id="299583"/>
    <lineage>
        <taxon>Bacteria</taxon>
        <taxon>Pseudomonadati</taxon>
        <taxon>Pseudomonadota</taxon>
        <taxon>Gammaproteobacteria</taxon>
        <taxon>Thiotrichales</taxon>
        <taxon>Francisellaceae</taxon>
        <taxon>Francisella</taxon>
    </lineage>
</organism>
<evidence type="ECO:0000313" key="1">
    <source>
        <dbReference type="EMBL" id="AKN88228.1"/>
    </source>
</evidence>
<dbReference type="InterPro" id="IPR053275">
    <property type="entry name" value="Agnestin_monoxygenase"/>
</dbReference>
<gene>
    <name evidence="1" type="ORF">FNO190_0388</name>
</gene>
<protein>
    <submittedName>
        <fullName evidence="1">Uncharacterized protein</fullName>
    </submittedName>
</protein>
<dbReference type="Proteomes" id="UP000035930">
    <property type="component" value="Chromosome"/>
</dbReference>
<proteinExistence type="predicted"/>
<dbReference type="GeneID" id="83161229"/>
<dbReference type="EMBL" id="CP011923">
    <property type="protein sequence ID" value="AKN88228.1"/>
    <property type="molecule type" value="Genomic_DNA"/>
</dbReference>
<evidence type="ECO:0000313" key="2">
    <source>
        <dbReference type="Proteomes" id="UP000035930"/>
    </source>
</evidence>
<dbReference type="PANTHER" id="PTHR38688">
    <property type="entry name" value="PYR_REDOX_2 DOMAIN-CONTAINING PROTEIN"/>
    <property type="match status" value="1"/>
</dbReference>
<dbReference type="PANTHER" id="PTHR38688:SF1">
    <property type="entry name" value="FAD_NAD(P)-BINDING DOMAIN-CONTAINING PROTEIN"/>
    <property type="match status" value="1"/>
</dbReference>
<reference evidence="1" key="1">
    <citation type="submission" date="2017-08" db="EMBL/GenBank/DDBJ databases">
        <title>Complete Genome Sequence of Francisella noatunensis subsp. orientalis strain FNO190.</title>
        <authorList>
            <person name="Pereira F.L."/>
            <person name="Goncalves L.A."/>
            <person name="Guilherme T.C."/>
            <person name="Soares S.C."/>
            <person name="Dorella F.A."/>
            <person name="Carvalho A.F."/>
            <person name="Leibowitz M.P."/>
            <person name="Leal C.A.G."/>
            <person name="Azevedo V.A.C."/>
            <person name="Figueiredo H.C.P."/>
        </authorList>
    </citation>
    <scope>NUCLEOTIDE SEQUENCE</scope>
    <source>
        <strain evidence="1">FNO190</strain>
    </source>
</reference>
<sequence>MESFIRYKWAVVGAGPAGMTTIGQLLDSGINTKNMLWIDPKFF</sequence>
<keyword evidence="2" id="KW-1185">Reference proteome</keyword>
<accession>A0ABN4GY20</accession>